<feature type="region of interest" description="Disordered" evidence="1">
    <location>
        <begin position="158"/>
        <end position="186"/>
    </location>
</feature>
<organism evidence="4 5">
    <name type="scientific">Hymenolepis diminuta</name>
    <name type="common">Rat tapeworm</name>
    <dbReference type="NCBI Taxonomy" id="6216"/>
    <lineage>
        <taxon>Eukaryota</taxon>
        <taxon>Metazoa</taxon>
        <taxon>Spiralia</taxon>
        <taxon>Lophotrochozoa</taxon>
        <taxon>Platyhelminthes</taxon>
        <taxon>Cestoda</taxon>
        <taxon>Eucestoda</taxon>
        <taxon>Cyclophyllidea</taxon>
        <taxon>Hymenolepididae</taxon>
        <taxon>Hymenolepis</taxon>
    </lineage>
</organism>
<proteinExistence type="predicted"/>
<feature type="region of interest" description="Disordered" evidence="1">
    <location>
        <begin position="462"/>
        <end position="487"/>
    </location>
</feature>
<evidence type="ECO:0000313" key="4">
    <source>
        <dbReference type="EMBL" id="VUZ38615.1"/>
    </source>
</evidence>
<sequence length="1232" mass="136225">MEGCDSPILGRFSGVFESPLSNTFMDSLQPIAQSSAIRNSTGRGNATYTINRNSENQSDSLNLLNLNNLSSKLLSFSLPNEKNSNPVKKNTKIVEEEPKYEEVVEEHQENIALDEDDLRNLENAFSELSTCPKDTGAIATPLQGTDGMTTDLRTADTDVDGLPSLSIDDGDNGNESLNGKQIQDQDENQSNIHDFDWLFARTEKEKECLSTIYEWQSRESFTSTTAYNRKAEEKLGIVTLKENTNDKENNTSVILMSATPVNSSGLRSSGVLQSSHILNSFPSISNNNTSNNNLESTNNASSNRNGSKVFDSCDGEEPRVLPVTMFSPLSSPVSSSSKRKSAASINLDESDFPRRNLLDIFENDIYHKPTAAPQTIPRSTKREDVSVDLDTSLTTTTPTVGANVSLVQPTTTVTHTLTATSGTKVFATSGGKPSVITIGNLDATSFTLGNISKFDANSFTLSNPSKSGAQNSGAPNNETNAELDKRSKHPLMATTRCLFWRSANYEHENKQHFVLRQDSDGVMRLKLEITNGIESFFLLDHRGQQIARRWRIIDLPPRLACTITVVYKPRPPLSWHTGILAFYELPGVGAHHSAGADVRPRCYVQRLIGYVGGSSIHCGICRAVDERTYWTSAFSTPQDAQDESWSFKSQPQSPTYYACVSVRNTGLRSAWIYAVAMKPNADSNISLTPLSGVSIRPSRFVLQPDQSQNVTIGICDESREIQVFFYHGDEVIRYLYKSSPNYADGKIHLPKNLLVAEGRPNPAVPLTIPKPHRRLRSAYVLCPFEGEPQEMLTEVPSTFQRDLYDWHEALVDEQRSCPPISLTIYPLLNDNAPSSSFEASSSLIVGSNLEDDVENVRMEELARLEHQSTKCTHDGQLSSSALVTSGNRSIAKEMVQLSLVSATAGQEQQSSSMVYDDLQLYKESTISSMKQQGEETASYQPPLISIRPESQLIFAPWNYKKPTKLAKIEDAGILELKLSLPEVAAAITNNISANTTGSTTTTSSATRRRRSKTWRLYWSARPVAETKSSVFSILLPAIPLTVQAEQTHYFAFRFEPPHSTPPGSRFEERWVLTFQFSEDITGSLLANSMSTDKPTQSVEVLFVATTASDAAVAPPTKKVIAPKLPVKIKKTPLLFQGESQELQCEIVNISEQRVIITVGSCSSPLFELVKPTVHKFYIDPQYSVRLSIRCRMENAPRESNEKELSATLILNCALESDRSNKQKISIPMKAIL</sequence>
<dbReference type="EMBL" id="CABIJS010000003">
    <property type="protein sequence ID" value="VUZ38615.1"/>
    <property type="molecule type" value="Genomic_DNA"/>
</dbReference>
<evidence type="ECO:0000256" key="1">
    <source>
        <dbReference type="SAM" id="MobiDB-lite"/>
    </source>
</evidence>
<name>A0A564XUB4_HYMDI</name>
<protein>
    <submittedName>
        <fullName evidence="4">Uncharacterized protein</fullName>
    </submittedName>
</protein>
<feature type="region of interest" description="Disordered" evidence="1">
    <location>
        <begin position="282"/>
        <end position="314"/>
    </location>
</feature>
<reference evidence="4 5" key="1">
    <citation type="submission" date="2019-07" db="EMBL/GenBank/DDBJ databases">
        <authorList>
            <person name="Jastrzebski P J."/>
            <person name="Paukszto L."/>
            <person name="Jastrzebski P J."/>
        </authorList>
    </citation>
    <scope>NUCLEOTIDE SEQUENCE [LARGE SCALE GENOMIC DNA]</scope>
    <source>
        <strain evidence="4 5">WMS-il1</strain>
    </source>
</reference>
<feature type="compositionally biased region" description="Polar residues" evidence="1">
    <location>
        <begin position="173"/>
        <end position="186"/>
    </location>
</feature>
<dbReference type="InterPro" id="IPR054090">
    <property type="entry name" value="Cep192_Spd-2-like_dom"/>
</dbReference>
<feature type="compositionally biased region" description="Polar residues" evidence="1">
    <location>
        <begin position="462"/>
        <end position="480"/>
    </location>
</feature>
<dbReference type="AlphaFoldDB" id="A0A564XUB4"/>
<evidence type="ECO:0000259" key="2">
    <source>
        <dbReference type="Pfam" id="PF22073"/>
    </source>
</evidence>
<dbReference type="InterPro" id="IPR054091">
    <property type="entry name" value="Cep192-like_D5"/>
</dbReference>
<evidence type="ECO:0000259" key="3">
    <source>
        <dbReference type="Pfam" id="PF22074"/>
    </source>
</evidence>
<dbReference type="Pfam" id="PF22074">
    <property type="entry name" value="Cep192_D5"/>
    <property type="match status" value="1"/>
</dbReference>
<accession>A0A564XUB4</accession>
<evidence type="ECO:0000313" key="5">
    <source>
        <dbReference type="Proteomes" id="UP000321570"/>
    </source>
</evidence>
<feature type="domain" description="Cep192/Spd-2-like" evidence="2">
    <location>
        <begin position="489"/>
        <end position="585"/>
    </location>
</feature>
<keyword evidence="5" id="KW-1185">Reference proteome</keyword>
<feature type="compositionally biased region" description="Low complexity" evidence="1">
    <location>
        <begin position="282"/>
        <end position="303"/>
    </location>
</feature>
<dbReference type="Pfam" id="PF22073">
    <property type="entry name" value="Cep192_D4"/>
    <property type="match status" value="1"/>
</dbReference>
<gene>
    <name evidence="4" type="ORF">WMSIL1_LOCUS76</name>
</gene>
<dbReference type="Proteomes" id="UP000321570">
    <property type="component" value="Unassembled WGS sequence"/>
</dbReference>
<feature type="domain" description="Cep192-like" evidence="3">
    <location>
        <begin position="655"/>
        <end position="742"/>
    </location>
</feature>